<name>A0A977KZQ6_9CYAN</name>
<keyword evidence="1" id="KW-0175">Coiled coil</keyword>
<dbReference type="KEGG" id="wna:KA717_09415"/>
<evidence type="ECO:0000256" key="1">
    <source>
        <dbReference type="SAM" id="Coils"/>
    </source>
</evidence>
<protein>
    <recommendedName>
        <fullName evidence="3">RiboL-PSP-HEPN domain-containing protein</fullName>
    </recommendedName>
</protein>
<feature type="coiled-coil region" evidence="1">
    <location>
        <begin position="103"/>
        <end position="137"/>
    </location>
</feature>
<evidence type="ECO:0000313" key="2">
    <source>
        <dbReference type="EMBL" id="UXE62888.1"/>
    </source>
</evidence>
<reference evidence="2" key="1">
    <citation type="submission" date="2021-04" db="EMBL/GenBank/DDBJ databases">
        <title>Genome sequence of Woronichinia naegeliana from Washington state freshwater lake bloom.</title>
        <authorList>
            <person name="Dreher T.W."/>
        </authorList>
    </citation>
    <scope>NUCLEOTIDE SEQUENCE</scope>
    <source>
        <strain evidence="2">WA131</strain>
    </source>
</reference>
<accession>A0A977KZQ6</accession>
<organism evidence="2">
    <name type="scientific">Woronichinia naegeliana WA131</name>
    <dbReference type="NCBI Taxonomy" id="2824559"/>
    <lineage>
        <taxon>Bacteria</taxon>
        <taxon>Bacillati</taxon>
        <taxon>Cyanobacteriota</taxon>
        <taxon>Cyanophyceae</taxon>
        <taxon>Synechococcales</taxon>
        <taxon>Coelosphaeriaceae</taxon>
        <taxon>Woronichinia</taxon>
    </lineage>
</organism>
<sequence length="173" mass="20144">MTNSEDIKNSLEDLKGLYESVLTSELPSDLQTRRLQFYSKLAILELCAWIEEAQDEIILDYIQLNLLEGSNIESVRNMVRRNPSFDYEKFRAFLIHIIGIISVERLEAKLKQQQDILQRIKSELGALQKKRNDLAHTHLKEITPSYDAPSVTYNNFLKIYDLLQKIESDLNTL</sequence>
<evidence type="ECO:0008006" key="3">
    <source>
        <dbReference type="Google" id="ProtNLM"/>
    </source>
</evidence>
<dbReference type="EMBL" id="CP073041">
    <property type="protein sequence ID" value="UXE62888.1"/>
    <property type="molecule type" value="Genomic_DNA"/>
</dbReference>
<dbReference type="AlphaFoldDB" id="A0A977KZQ6"/>
<proteinExistence type="predicted"/>
<gene>
    <name evidence="2" type="ORF">KA717_09415</name>
</gene>
<dbReference type="Proteomes" id="UP001065613">
    <property type="component" value="Chromosome"/>
</dbReference>